<dbReference type="EMBL" id="PEWC01000039">
    <property type="protein sequence ID" value="PIU71713.1"/>
    <property type="molecule type" value="Genomic_DNA"/>
</dbReference>
<dbReference type="Gene3D" id="3.40.630.30">
    <property type="match status" value="1"/>
</dbReference>
<accession>A0A2M7APY3</accession>
<evidence type="ECO:0000259" key="1">
    <source>
        <dbReference type="PROSITE" id="PS51186"/>
    </source>
</evidence>
<reference evidence="3" key="1">
    <citation type="submission" date="2017-09" db="EMBL/GenBank/DDBJ databases">
        <title>Depth-based differentiation of microbial function through sediment-hosted aquifers and enrichment of novel symbionts in the deep terrestrial subsurface.</title>
        <authorList>
            <person name="Probst A.J."/>
            <person name="Ladd B."/>
            <person name="Jarett J.K."/>
            <person name="Geller-Mcgrath D.E."/>
            <person name="Sieber C.M.K."/>
            <person name="Emerson J.B."/>
            <person name="Anantharaman K."/>
            <person name="Thomas B.C."/>
            <person name="Malmstrom R."/>
            <person name="Stieglmeier M."/>
            <person name="Klingl A."/>
            <person name="Woyke T."/>
            <person name="Ryan C.M."/>
            <person name="Banfield J.F."/>
        </authorList>
    </citation>
    <scope>NUCLEOTIDE SEQUENCE [LARGE SCALE GENOMIC DNA]</scope>
</reference>
<dbReference type="PROSITE" id="PS51186">
    <property type="entry name" value="GNAT"/>
    <property type="match status" value="1"/>
</dbReference>
<name>A0A2M7APY3_9BACT</name>
<organism evidence="2 3">
    <name type="scientific">Candidatus Woesebacteria bacterium CG06_land_8_20_14_3_00_39_27</name>
    <dbReference type="NCBI Taxonomy" id="1975057"/>
    <lineage>
        <taxon>Bacteria</taxon>
        <taxon>Candidatus Woeseibacteriota</taxon>
    </lineage>
</organism>
<proteinExistence type="predicted"/>
<sequence length="198" mass="22025">MTEQIKSFIEELEKKPLPFVAKIISPDGKIMSEGSKDVYWKYHNKISQMLDLAFPEGPVGEWLDLTAIPATLEGGVALIALDESKCVGFIHGRPESCINGPEGTEKWVTSVVATYPQGKGVGGKMLETFKTEVVKSGAKVLFIRTDPSRLNTVKFYTGHGGEMAGRLEYYYSYPTEQIGIGKGRSPTVWFFWNLEHTK</sequence>
<evidence type="ECO:0000313" key="2">
    <source>
        <dbReference type="EMBL" id="PIU71713.1"/>
    </source>
</evidence>
<evidence type="ECO:0000313" key="3">
    <source>
        <dbReference type="Proteomes" id="UP000230972"/>
    </source>
</evidence>
<dbReference type="CDD" id="cd04301">
    <property type="entry name" value="NAT_SF"/>
    <property type="match status" value="1"/>
</dbReference>
<feature type="domain" description="N-acetyltransferase" evidence="1">
    <location>
        <begin position="33"/>
        <end position="195"/>
    </location>
</feature>
<dbReference type="SUPFAM" id="SSF55729">
    <property type="entry name" value="Acyl-CoA N-acyltransferases (Nat)"/>
    <property type="match status" value="1"/>
</dbReference>
<dbReference type="Proteomes" id="UP000230972">
    <property type="component" value="Unassembled WGS sequence"/>
</dbReference>
<dbReference type="Pfam" id="PF00583">
    <property type="entry name" value="Acetyltransf_1"/>
    <property type="match status" value="1"/>
</dbReference>
<dbReference type="AlphaFoldDB" id="A0A2M7APY3"/>
<dbReference type="GO" id="GO:0016747">
    <property type="term" value="F:acyltransferase activity, transferring groups other than amino-acyl groups"/>
    <property type="evidence" value="ECO:0007669"/>
    <property type="project" value="InterPro"/>
</dbReference>
<protein>
    <recommendedName>
        <fullName evidence="1">N-acetyltransferase domain-containing protein</fullName>
    </recommendedName>
</protein>
<comment type="caution">
    <text evidence="2">The sequence shown here is derived from an EMBL/GenBank/DDBJ whole genome shotgun (WGS) entry which is preliminary data.</text>
</comment>
<dbReference type="InterPro" id="IPR000182">
    <property type="entry name" value="GNAT_dom"/>
</dbReference>
<dbReference type="InterPro" id="IPR016181">
    <property type="entry name" value="Acyl_CoA_acyltransferase"/>
</dbReference>
<gene>
    <name evidence="2" type="ORF">COS80_01835</name>
</gene>